<reference evidence="2 3" key="1">
    <citation type="submission" date="2023-06" db="EMBL/GenBank/DDBJ databases">
        <authorList>
            <person name="Feng G."/>
            <person name="Li J."/>
            <person name="Zhu H."/>
        </authorList>
    </citation>
    <scope>NUCLEOTIDE SEQUENCE [LARGE SCALE GENOMIC DNA]</scope>
    <source>
        <strain evidence="2 3">RHCKG23</strain>
    </source>
</reference>
<gene>
    <name evidence="2" type="ORF">QUG92_16875</name>
</gene>
<dbReference type="Pfam" id="PF04940">
    <property type="entry name" value="BLUF"/>
    <property type="match status" value="1"/>
</dbReference>
<keyword evidence="3" id="KW-1185">Reference proteome</keyword>
<organism evidence="2 3">
    <name type="scientific">Curtobacterium citri</name>
    <dbReference type="NCBI Taxonomy" id="3055139"/>
    <lineage>
        <taxon>Bacteria</taxon>
        <taxon>Bacillati</taxon>
        <taxon>Actinomycetota</taxon>
        <taxon>Actinomycetes</taxon>
        <taxon>Micrococcales</taxon>
        <taxon>Microbacteriaceae</taxon>
        <taxon>Curtobacterium</taxon>
    </lineage>
</organism>
<dbReference type="InterPro" id="IPR007024">
    <property type="entry name" value="BLUF_domain"/>
</dbReference>
<evidence type="ECO:0000313" key="3">
    <source>
        <dbReference type="Proteomes" id="UP001237823"/>
    </source>
</evidence>
<evidence type="ECO:0000313" key="2">
    <source>
        <dbReference type="EMBL" id="MDM7886786.1"/>
    </source>
</evidence>
<protein>
    <submittedName>
        <fullName evidence="2">BLUF domain-containing protein</fullName>
    </submittedName>
</protein>
<sequence>MHPVTPEQPQQPLLSLVYASRAVVGFGLDDLDELLAHSRRANAVAGVTGLLLFKDHRFLQLLEGPATAVREKMAFIAEDPRHEHVTVLLEEDVPTRQFPEWTMGYAAEDTLQRAEVPGHRTTFDDIDFIPDDHRVGPNLPELRELLRWFREHQPTAASGVGTARPR</sequence>
<evidence type="ECO:0000259" key="1">
    <source>
        <dbReference type="PROSITE" id="PS50925"/>
    </source>
</evidence>
<dbReference type="SMART" id="SM01034">
    <property type="entry name" value="BLUF"/>
    <property type="match status" value="1"/>
</dbReference>
<accession>A0ABT7TB46</accession>
<dbReference type="EMBL" id="JAUCML010000017">
    <property type="protein sequence ID" value="MDM7886786.1"/>
    <property type="molecule type" value="Genomic_DNA"/>
</dbReference>
<dbReference type="SUPFAM" id="SSF54975">
    <property type="entry name" value="Acylphosphatase/BLUF domain-like"/>
    <property type="match status" value="1"/>
</dbReference>
<dbReference type="RefSeq" id="WP_289460058.1">
    <property type="nucleotide sequence ID" value="NZ_JAUCML010000017.1"/>
</dbReference>
<dbReference type="PROSITE" id="PS50925">
    <property type="entry name" value="BLUF"/>
    <property type="match status" value="1"/>
</dbReference>
<dbReference type="Gene3D" id="3.30.70.100">
    <property type="match status" value="1"/>
</dbReference>
<proteinExistence type="predicted"/>
<dbReference type="InterPro" id="IPR036046">
    <property type="entry name" value="Acylphosphatase-like_dom_sf"/>
</dbReference>
<dbReference type="Proteomes" id="UP001237823">
    <property type="component" value="Unassembled WGS sequence"/>
</dbReference>
<name>A0ABT7TB46_9MICO</name>
<comment type="caution">
    <text evidence="2">The sequence shown here is derived from an EMBL/GenBank/DDBJ whole genome shotgun (WGS) entry which is preliminary data.</text>
</comment>
<feature type="domain" description="BLUF" evidence="1">
    <location>
        <begin position="13"/>
        <end position="104"/>
    </location>
</feature>